<comment type="caution">
    <text evidence="1">The sequence shown here is derived from an EMBL/GenBank/DDBJ whole genome shotgun (WGS) entry which is preliminary data.</text>
</comment>
<accession>A0A8H5H0X5</accession>
<dbReference type="Proteomes" id="UP000518752">
    <property type="component" value="Unassembled WGS sequence"/>
</dbReference>
<sequence>MSDVIPIDELHLLLRTGSDVLDTATFDVIYPIFHHPTVRRGGLRGINSESLNRHSDQITNACFLTTNGLMIRTLDYFADTQINDRDASDRFILWAAKLEQNGIDFEDGAEFVWT</sequence>
<keyword evidence="2" id="KW-1185">Reference proteome</keyword>
<dbReference type="OrthoDB" id="3171058at2759"/>
<dbReference type="AlphaFoldDB" id="A0A8H5H0X5"/>
<dbReference type="EMBL" id="JAACJN010000100">
    <property type="protein sequence ID" value="KAF5374579.1"/>
    <property type="molecule type" value="Genomic_DNA"/>
</dbReference>
<proteinExistence type="predicted"/>
<name>A0A8H5H0X5_9AGAR</name>
<organism evidence="1 2">
    <name type="scientific">Collybiopsis confluens</name>
    <dbReference type="NCBI Taxonomy" id="2823264"/>
    <lineage>
        <taxon>Eukaryota</taxon>
        <taxon>Fungi</taxon>
        <taxon>Dikarya</taxon>
        <taxon>Basidiomycota</taxon>
        <taxon>Agaricomycotina</taxon>
        <taxon>Agaricomycetes</taxon>
        <taxon>Agaricomycetidae</taxon>
        <taxon>Agaricales</taxon>
        <taxon>Marasmiineae</taxon>
        <taxon>Omphalotaceae</taxon>
        <taxon>Collybiopsis</taxon>
    </lineage>
</organism>
<protein>
    <submittedName>
        <fullName evidence="1">Uncharacterized protein</fullName>
    </submittedName>
</protein>
<evidence type="ECO:0000313" key="1">
    <source>
        <dbReference type="EMBL" id="KAF5374579.1"/>
    </source>
</evidence>
<reference evidence="1 2" key="1">
    <citation type="journal article" date="2020" name="ISME J.">
        <title>Uncovering the hidden diversity of litter-decomposition mechanisms in mushroom-forming fungi.</title>
        <authorList>
            <person name="Floudas D."/>
            <person name="Bentzer J."/>
            <person name="Ahren D."/>
            <person name="Johansson T."/>
            <person name="Persson P."/>
            <person name="Tunlid A."/>
        </authorList>
    </citation>
    <scope>NUCLEOTIDE SEQUENCE [LARGE SCALE GENOMIC DNA]</scope>
    <source>
        <strain evidence="1 2">CBS 406.79</strain>
    </source>
</reference>
<evidence type="ECO:0000313" key="2">
    <source>
        <dbReference type="Proteomes" id="UP000518752"/>
    </source>
</evidence>
<gene>
    <name evidence="1" type="ORF">D9757_010169</name>
</gene>